<dbReference type="GO" id="GO:0098796">
    <property type="term" value="C:membrane protein complex"/>
    <property type="evidence" value="ECO:0007669"/>
    <property type="project" value="UniProtKB-ARBA"/>
</dbReference>
<feature type="region of interest" description="Disordered" evidence="5">
    <location>
        <begin position="1"/>
        <end position="21"/>
    </location>
</feature>
<keyword evidence="3" id="KW-0067">ATP-binding</keyword>
<dbReference type="PROSITE" id="PS50893">
    <property type="entry name" value="ABC_TRANSPORTER_2"/>
    <property type="match status" value="1"/>
</dbReference>
<dbReference type="InParanoid" id="B4D0K1"/>
<feature type="domain" description="ABC transporter" evidence="6">
    <location>
        <begin position="24"/>
        <end position="252"/>
    </location>
</feature>
<dbReference type="FunFam" id="3.40.50.300:FF:000032">
    <property type="entry name" value="Export ABC transporter ATP-binding protein"/>
    <property type="match status" value="1"/>
</dbReference>
<evidence type="ECO:0000256" key="5">
    <source>
        <dbReference type="SAM" id="MobiDB-lite"/>
    </source>
</evidence>
<dbReference type="PANTHER" id="PTHR42798">
    <property type="entry name" value="LIPOPROTEIN-RELEASING SYSTEM ATP-BINDING PROTEIN LOLD"/>
    <property type="match status" value="1"/>
</dbReference>
<gene>
    <name evidence="7" type="ORF">CfE428DRAFT_2452</name>
</gene>
<dbReference type="CDD" id="cd03255">
    <property type="entry name" value="ABC_MJ0796_LolCDE_FtsE"/>
    <property type="match status" value="1"/>
</dbReference>
<dbReference type="InterPro" id="IPR027417">
    <property type="entry name" value="P-loop_NTPase"/>
</dbReference>
<evidence type="ECO:0000256" key="1">
    <source>
        <dbReference type="ARBA" id="ARBA00022448"/>
    </source>
</evidence>
<dbReference type="SMART" id="SM00382">
    <property type="entry name" value="AAA"/>
    <property type="match status" value="1"/>
</dbReference>
<keyword evidence="2" id="KW-0547">Nucleotide-binding</keyword>
<organism evidence="7 8">
    <name type="scientific">Chthoniobacter flavus Ellin428</name>
    <dbReference type="NCBI Taxonomy" id="497964"/>
    <lineage>
        <taxon>Bacteria</taxon>
        <taxon>Pseudomonadati</taxon>
        <taxon>Verrucomicrobiota</taxon>
        <taxon>Spartobacteria</taxon>
        <taxon>Chthoniobacterales</taxon>
        <taxon>Chthoniobacteraceae</taxon>
        <taxon>Chthoniobacter</taxon>
    </lineage>
</organism>
<dbReference type="InterPro" id="IPR017871">
    <property type="entry name" value="ABC_transporter-like_CS"/>
</dbReference>
<dbReference type="PROSITE" id="PS00211">
    <property type="entry name" value="ABC_TRANSPORTER_1"/>
    <property type="match status" value="1"/>
</dbReference>
<dbReference type="InterPro" id="IPR017911">
    <property type="entry name" value="MacB-like_ATP-bd"/>
</dbReference>
<dbReference type="InterPro" id="IPR003593">
    <property type="entry name" value="AAA+_ATPase"/>
</dbReference>
<dbReference type="Pfam" id="PF00005">
    <property type="entry name" value="ABC_tran"/>
    <property type="match status" value="1"/>
</dbReference>
<dbReference type="STRING" id="497964.CfE428DRAFT_2452"/>
<evidence type="ECO:0000259" key="6">
    <source>
        <dbReference type="PROSITE" id="PS50893"/>
    </source>
</evidence>
<evidence type="ECO:0000256" key="4">
    <source>
        <dbReference type="ARBA" id="ARBA00038388"/>
    </source>
</evidence>
<protein>
    <submittedName>
        <fullName evidence="7">ABC transporter-related protein</fullName>
    </submittedName>
</protein>
<proteinExistence type="inferred from homology"/>
<keyword evidence="1" id="KW-0813">Transport</keyword>
<evidence type="ECO:0000313" key="7">
    <source>
        <dbReference type="EMBL" id="EDY19863.1"/>
    </source>
</evidence>
<dbReference type="InterPro" id="IPR003439">
    <property type="entry name" value="ABC_transporter-like_ATP-bd"/>
</dbReference>
<comment type="caution">
    <text evidence="7">The sequence shown here is derived from an EMBL/GenBank/DDBJ whole genome shotgun (WGS) entry which is preliminary data.</text>
</comment>
<dbReference type="PANTHER" id="PTHR42798:SF2">
    <property type="entry name" value="ABC TRANSPORTER ATP-BINDING PROTEIN MG467-RELATED"/>
    <property type="match status" value="1"/>
</dbReference>
<dbReference type="GO" id="GO:0016887">
    <property type="term" value="F:ATP hydrolysis activity"/>
    <property type="evidence" value="ECO:0007669"/>
    <property type="project" value="InterPro"/>
</dbReference>
<dbReference type="GO" id="GO:0005524">
    <property type="term" value="F:ATP binding"/>
    <property type="evidence" value="ECO:0007669"/>
    <property type="project" value="UniProtKB-KW"/>
</dbReference>
<keyword evidence="8" id="KW-1185">Reference proteome</keyword>
<dbReference type="eggNOG" id="COG1136">
    <property type="taxonomic scope" value="Bacteria"/>
</dbReference>
<dbReference type="Proteomes" id="UP000005824">
    <property type="component" value="Unassembled WGS sequence"/>
</dbReference>
<dbReference type="AlphaFoldDB" id="B4D0K1"/>
<name>B4D0K1_9BACT</name>
<evidence type="ECO:0000313" key="8">
    <source>
        <dbReference type="Proteomes" id="UP000005824"/>
    </source>
</evidence>
<dbReference type="GO" id="GO:0022857">
    <property type="term" value="F:transmembrane transporter activity"/>
    <property type="evidence" value="ECO:0007669"/>
    <property type="project" value="UniProtKB-ARBA"/>
</dbReference>
<dbReference type="RefSeq" id="WP_006979777.1">
    <property type="nucleotide sequence ID" value="NZ_ABVL01000006.1"/>
</dbReference>
<accession>B4D0K1</accession>
<reference evidence="7 8" key="1">
    <citation type="journal article" date="2011" name="J. Bacteriol.">
        <title>Genome sequence of Chthoniobacter flavus Ellin428, an aerobic heterotrophic soil bacterium.</title>
        <authorList>
            <person name="Kant R."/>
            <person name="van Passel M.W."/>
            <person name="Palva A."/>
            <person name="Lucas S."/>
            <person name="Lapidus A."/>
            <person name="Glavina Del Rio T."/>
            <person name="Dalin E."/>
            <person name="Tice H."/>
            <person name="Bruce D."/>
            <person name="Goodwin L."/>
            <person name="Pitluck S."/>
            <person name="Larimer F.W."/>
            <person name="Land M.L."/>
            <person name="Hauser L."/>
            <person name="Sangwan P."/>
            <person name="de Vos W.M."/>
            <person name="Janssen P.H."/>
            <person name="Smidt H."/>
        </authorList>
    </citation>
    <scope>NUCLEOTIDE SEQUENCE [LARGE SCALE GENOMIC DNA]</scope>
    <source>
        <strain evidence="7 8">Ellin428</strain>
    </source>
</reference>
<dbReference type="SUPFAM" id="SSF52540">
    <property type="entry name" value="P-loop containing nucleoside triphosphate hydrolases"/>
    <property type="match status" value="1"/>
</dbReference>
<evidence type="ECO:0000256" key="2">
    <source>
        <dbReference type="ARBA" id="ARBA00022741"/>
    </source>
</evidence>
<evidence type="ECO:0000256" key="3">
    <source>
        <dbReference type="ARBA" id="ARBA00022840"/>
    </source>
</evidence>
<comment type="similarity">
    <text evidence="4">Belongs to the ABC transporter superfamily. Macrolide exporter (TC 3.A.1.122) family.</text>
</comment>
<dbReference type="Gene3D" id="3.40.50.300">
    <property type="entry name" value="P-loop containing nucleotide triphosphate hydrolases"/>
    <property type="match status" value="1"/>
</dbReference>
<dbReference type="EMBL" id="ABVL01000006">
    <property type="protein sequence ID" value="EDY19863.1"/>
    <property type="molecule type" value="Genomic_DNA"/>
</dbReference>
<sequence length="253" mass="27559">MDSAASARAPPHPVQNGPEREPLFRARDLTKVYPSGESEIRALDGLDLDLYESELIVLLGASGSGKSTLLNILGGLDVPTTGTLTYRDLDLTGANEDDLTLFRRDSVGFIFQFYNLIPSLTAKENVALITEISRDPMTPHEALALVALDDRMDHFPSQMSGGQQQRVAIARAIAKRPEVLLCDEPTGALDVKTGITVLEAIEHVNQTLGTLTVVITHNAVIADMADRVIHLSDGQIVDIQENKSRRPVRSLAW</sequence>